<dbReference type="AlphaFoldDB" id="A0A839ZZD4"/>
<protein>
    <submittedName>
        <fullName evidence="1">Uncharacterized protein</fullName>
    </submittedName>
</protein>
<accession>A0A839ZZD4</accession>
<evidence type="ECO:0000313" key="1">
    <source>
        <dbReference type="EMBL" id="MBB3891508.1"/>
    </source>
</evidence>
<sequence>MTIINFPTDRFRTPHSAAEKARILIIIVTGIRTLGEPATTDELVEFARGRLATMEGFRLKAGVEALLREYAEPAPAAPFAHPPFRRVLFGGTEAWAFSKPFRMELAASGLDVRLRPIGGAHDA</sequence>
<dbReference type="Proteomes" id="UP000530564">
    <property type="component" value="Unassembled WGS sequence"/>
</dbReference>
<evidence type="ECO:0000313" key="2">
    <source>
        <dbReference type="Proteomes" id="UP000530564"/>
    </source>
</evidence>
<keyword evidence="2" id="KW-1185">Reference proteome</keyword>
<proteinExistence type="predicted"/>
<reference evidence="1 2" key="1">
    <citation type="submission" date="2020-08" db="EMBL/GenBank/DDBJ databases">
        <title>Genomic Encyclopedia of Type Strains, Phase IV (KMG-IV): sequencing the most valuable type-strain genomes for metagenomic binning, comparative biology and taxonomic classification.</title>
        <authorList>
            <person name="Goeker M."/>
        </authorList>
    </citation>
    <scope>NUCLEOTIDE SEQUENCE [LARGE SCALE GENOMIC DNA]</scope>
    <source>
        <strain evidence="1 2">DSM 21793</strain>
    </source>
</reference>
<gene>
    <name evidence="1" type="ORF">GGQ61_002236</name>
</gene>
<organism evidence="1 2">
    <name type="scientific">Phenylobacterium haematophilum</name>
    <dbReference type="NCBI Taxonomy" id="98513"/>
    <lineage>
        <taxon>Bacteria</taxon>
        <taxon>Pseudomonadati</taxon>
        <taxon>Pseudomonadota</taxon>
        <taxon>Alphaproteobacteria</taxon>
        <taxon>Caulobacterales</taxon>
        <taxon>Caulobacteraceae</taxon>
        <taxon>Phenylobacterium</taxon>
    </lineage>
</organism>
<name>A0A839ZZD4_9CAUL</name>
<dbReference type="EMBL" id="JACIDK010000003">
    <property type="protein sequence ID" value="MBB3891508.1"/>
    <property type="molecule type" value="Genomic_DNA"/>
</dbReference>
<dbReference type="RefSeq" id="WP_183772556.1">
    <property type="nucleotide sequence ID" value="NZ_JACIDK010000003.1"/>
</dbReference>
<comment type="caution">
    <text evidence="1">The sequence shown here is derived from an EMBL/GenBank/DDBJ whole genome shotgun (WGS) entry which is preliminary data.</text>
</comment>